<accession>A0A370FHS5</accession>
<dbReference type="RefSeq" id="WP_114803026.1">
    <property type="nucleotide sequence ID" value="NZ_QQAV01000004.1"/>
</dbReference>
<organism evidence="1 2">
    <name type="scientific">Pseudacidovorax intermedius</name>
    <dbReference type="NCBI Taxonomy" id="433924"/>
    <lineage>
        <taxon>Bacteria</taxon>
        <taxon>Pseudomonadati</taxon>
        <taxon>Pseudomonadota</taxon>
        <taxon>Betaproteobacteria</taxon>
        <taxon>Burkholderiales</taxon>
        <taxon>Comamonadaceae</taxon>
        <taxon>Pseudacidovorax</taxon>
    </lineage>
</organism>
<reference evidence="1 2" key="1">
    <citation type="submission" date="2018-07" db="EMBL/GenBank/DDBJ databases">
        <title>Genomic Encyclopedia of Type Strains, Phase IV (KMG-IV): sequencing the most valuable type-strain genomes for metagenomic binning, comparative biology and taxonomic classification.</title>
        <authorList>
            <person name="Goeker M."/>
        </authorList>
    </citation>
    <scope>NUCLEOTIDE SEQUENCE [LARGE SCALE GENOMIC DNA]</scope>
    <source>
        <strain evidence="1 2">DSM 21352</strain>
    </source>
</reference>
<dbReference type="EMBL" id="QQAV01000004">
    <property type="protein sequence ID" value="RDI25194.1"/>
    <property type="molecule type" value="Genomic_DNA"/>
</dbReference>
<evidence type="ECO:0000313" key="1">
    <source>
        <dbReference type="EMBL" id="RDI25194.1"/>
    </source>
</evidence>
<evidence type="ECO:0000313" key="2">
    <source>
        <dbReference type="Proteomes" id="UP000255265"/>
    </source>
</evidence>
<name>A0A370FHS5_9BURK</name>
<proteinExistence type="predicted"/>
<protein>
    <submittedName>
        <fullName evidence="1">Uncharacterized protein</fullName>
    </submittedName>
</protein>
<sequence>MPGSLIQQGKALYLTLPQAGSMLGPELTVYQRRDGETAAHVVLHLSHAGFVASQRLTPAEARDLARRLLMTAAAIDPSIVPEAQPCPSKLSV</sequence>
<dbReference type="AlphaFoldDB" id="A0A370FHS5"/>
<dbReference type="Proteomes" id="UP000255265">
    <property type="component" value="Unassembled WGS sequence"/>
</dbReference>
<gene>
    <name evidence="1" type="ORF">DFR41_104251</name>
</gene>
<keyword evidence="2" id="KW-1185">Reference proteome</keyword>
<comment type="caution">
    <text evidence="1">The sequence shown here is derived from an EMBL/GenBank/DDBJ whole genome shotgun (WGS) entry which is preliminary data.</text>
</comment>